<feature type="region of interest" description="Disordered" evidence="1">
    <location>
        <begin position="1"/>
        <end position="85"/>
    </location>
</feature>
<dbReference type="WBParaSite" id="jg2670">
    <property type="protein sequence ID" value="jg2670"/>
    <property type="gene ID" value="jg2670"/>
</dbReference>
<dbReference type="Proteomes" id="UP000887574">
    <property type="component" value="Unplaced"/>
</dbReference>
<protein>
    <submittedName>
        <fullName evidence="3">Collagen triple helix repeat protein</fullName>
    </submittedName>
</protein>
<dbReference type="AlphaFoldDB" id="A0A915E5I3"/>
<evidence type="ECO:0000313" key="2">
    <source>
        <dbReference type="Proteomes" id="UP000887574"/>
    </source>
</evidence>
<name>A0A915E5I3_9BILA</name>
<organism evidence="2 3">
    <name type="scientific">Ditylenchus dipsaci</name>
    <dbReference type="NCBI Taxonomy" id="166011"/>
    <lineage>
        <taxon>Eukaryota</taxon>
        <taxon>Metazoa</taxon>
        <taxon>Ecdysozoa</taxon>
        <taxon>Nematoda</taxon>
        <taxon>Chromadorea</taxon>
        <taxon>Rhabditida</taxon>
        <taxon>Tylenchina</taxon>
        <taxon>Tylenchomorpha</taxon>
        <taxon>Sphaerularioidea</taxon>
        <taxon>Anguinidae</taxon>
        <taxon>Anguininae</taxon>
        <taxon>Ditylenchus</taxon>
    </lineage>
</organism>
<accession>A0A915E5I3</accession>
<evidence type="ECO:0000313" key="3">
    <source>
        <dbReference type="WBParaSite" id="jg2670"/>
    </source>
</evidence>
<sequence length="135" mass="13535">MTGAVAPGAPGDQGPPGAPGEKGKSGVPGLAGPGGQPGADAEYCPCPERSKENESEGAGPGSNYGNNAPAGGAKPAGGSAPHLLLQHQPQQVAVITELDRLLLDRHHLQQPNKSSQLVATLTSQQLHEDSLPTAN</sequence>
<reference evidence="3" key="1">
    <citation type="submission" date="2022-11" db="UniProtKB">
        <authorList>
            <consortium name="WormBaseParasite"/>
        </authorList>
    </citation>
    <scope>IDENTIFICATION</scope>
</reference>
<feature type="compositionally biased region" description="Low complexity" evidence="1">
    <location>
        <begin position="1"/>
        <end position="12"/>
    </location>
</feature>
<evidence type="ECO:0000256" key="1">
    <source>
        <dbReference type="SAM" id="MobiDB-lite"/>
    </source>
</evidence>
<proteinExistence type="predicted"/>
<feature type="compositionally biased region" description="Low complexity" evidence="1">
    <location>
        <begin position="61"/>
        <end position="85"/>
    </location>
</feature>
<keyword evidence="2" id="KW-1185">Reference proteome</keyword>